<comment type="caution">
    <text evidence="1">The sequence shown here is derived from an EMBL/GenBank/DDBJ whole genome shotgun (WGS) entry which is preliminary data.</text>
</comment>
<sequence>MFFSPLCLQREVPNTLFKPVTQHCVKTEDAQTKTRIEETVLKILHELNIEEATKSKIRKQASIELYLNLYQPPFKALVSKCSKLFL</sequence>
<evidence type="ECO:0000313" key="2">
    <source>
        <dbReference type="Proteomes" id="UP001177021"/>
    </source>
</evidence>
<dbReference type="Proteomes" id="UP001177021">
    <property type="component" value="Unassembled WGS sequence"/>
</dbReference>
<evidence type="ECO:0000313" key="1">
    <source>
        <dbReference type="EMBL" id="CAJ2637102.1"/>
    </source>
</evidence>
<reference evidence="1" key="1">
    <citation type="submission" date="2023-10" db="EMBL/GenBank/DDBJ databases">
        <authorList>
            <person name="Rodriguez Cubillos JULIANA M."/>
            <person name="De Vega J."/>
        </authorList>
    </citation>
    <scope>NUCLEOTIDE SEQUENCE</scope>
</reference>
<name>A0ACB0IY46_TRIPR</name>
<organism evidence="1 2">
    <name type="scientific">Trifolium pratense</name>
    <name type="common">Red clover</name>
    <dbReference type="NCBI Taxonomy" id="57577"/>
    <lineage>
        <taxon>Eukaryota</taxon>
        <taxon>Viridiplantae</taxon>
        <taxon>Streptophyta</taxon>
        <taxon>Embryophyta</taxon>
        <taxon>Tracheophyta</taxon>
        <taxon>Spermatophyta</taxon>
        <taxon>Magnoliopsida</taxon>
        <taxon>eudicotyledons</taxon>
        <taxon>Gunneridae</taxon>
        <taxon>Pentapetalae</taxon>
        <taxon>rosids</taxon>
        <taxon>fabids</taxon>
        <taxon>Fabales</taxon>
        <taxon>Fabaceae</taxon>
        <taxon>Papilionoideae</taxon>
        <taxon>50 kb inversion clade</taxon>
        <taxon>NPAAA clade</taxon>
        <taxon>Hologalegina</taxon>
        <taxon>IRL clade</taxon>
        <taxon>Trifolieae</taxon>
        <taxon>Trifolium</taxon>
    </lineage>
</organism>
<proteinExistence type="predicted"/>
<dbReference type="EMBL" id="CASHSV030000013">
    <property type="protein sequence ID" value="CAJ2637102.1"/>
    <property type="molecule type" value="Genomic_DNA"/>
</dbReference>
<protein>
    <submittedName>
        <fullName evidence="1">Uncharacterized protein</fullName>
    </submittedName>
</protein>
<keyword evidence="2" id="KW-1185">Reference proteome</keyword>
<gene>
    <name evidence="1" type="ORF">MILVUS5_LOCUS7499</name>
</gene>
<accession>A0ACB0IY46</accession>